<dbReference type="SUPFAM" id="SSF52374">
    <property type="entry name" value="Nucleotidylyl transferase"/>
    <property type="match status" value="1"/>
</dbReference>
<proteinExistence type="inferred from homology"/>
<dbReference type="FunFam" id="3.90.740.10:FF:000001">
    <property type="entry name" value="Leucine--tRNA ligase, cytoplasmic"/>
    <property type="match status" value="1"/>
</dbReference>
<keyword evidence="5 10" id="KW-0067">ATP-binding</keyword>
<protein>
    <recommendedName>
        <fullName evidence="2">leucine--tRNA ligase</fullName>
        <ecNumber evidence="2">6.1.1.4</ecNumber>
    </recommendedName>
    <alternativeName>
        <fullName evidence="8">Leucyl-tRNA synthetase</fullName>
    </alternativeName>
</protein>
<dbReference type="PANTHER" id="PTHR45794:SF1">
    <property type="entry name" value="LEUCINE--TRNA LIGASE, CYTOPLASMIC"/>
    <property type="match status" value="1"/>
</dbReference>
<dbReference type="InterPro" id="IPR054509">
    <property type="entry name" value="LARS1_ULD"/>
</dbReference>
<dbReference type="GO" id="GO:0002161">
    <property type="term" value="F:aminoacyl-tRNA deacylase activity"/>
    <property type="evidence" value="ECO:0007669"/>
    <property type="project" value="InterPro"/>
</dbReference>
<dbReference type="InterPro" id="IPR015413">
    <property type="entry name" value="Methionyl/Leucyl_tRNA_Synth"/>
</dbReference>
<dbReference type="Proteomes" id="UP000007879">
    <property type="component" value="Unassembled WGS sequence"/>
</dbReference>
<keyword evidence="4 10" id="KW-0547">Nucleotide-binding</keyword>
<dbReference type="Gene3D" id="1.10.730.10">
    <property type="entry name" value="Isoleucyl-tRNA Synthetase, Domain 1"/>
    <property type="match status" value="1"/>
</dbReference>
<gene>
    <name evidence="16" type="primary">100638867</name>
</gene>
<evidence type="ECO:0000256" key="9">
    <source>
        <dbReference type="ARBA" id="ARBA00047469"/>
    </source>
</evidence>
<dbReference type="Gene3D" id="3.40.50.620">
    <property type="entry name" value="HUPs"/>
    <property type="match status" value="1"/>
</dbReference>
<evidence type="ECO:0000256" key="4">
    <source>
        <dbReference type="ARBA" id="ARBA00022741"/>
    </source>
</evidence>
<evidence type="ECO:0000256" key="7">
    <source>
        <dbReference type="ARBA" id="ARBA00023146"/>
    </source>
</evidence>
<dbReference type="EnsemblMetazoa" id="Aqu2.1.20693_001">
    <property type="protein sequence ID" value="Aqu2.1.20693_001"/>
    <property type="gene ID" value="Aqu2.1.20693"/>
</dbReference>
<comment type="catalytic activity">
    <reaction evidence="9">
        <text>tRNA(Leu) + L-leucine + ATP = L-leucyl-tRNA(Leu) + AMP + diphosphate</text>
        <dbReference type="Rhea" id="RHEA:11688"/>
        <dbReference type="Rhea" id="RHEA-COMP:9613"/>
        <dbReference type="Rhea" id="RHEA-COMP:9622"/>
        <dbReference type="ChEBI" id="CHEBI:30616"/>
        <dbReference type="ChEBI" id="CHEBI:33019"/>
        <dbReference type="ChEBI" id="CHEBI:57427"/>
        <dbReference type="ChEBI" id="CHEBI:78442"/>
        <dbReference type="ChEBI" id="CHEBI:78494"/>
        <dbReference type="ChEBI" id="CHEBI:456215"/>
        <dbReference type="EC" id="6.1.1.4"/>
    </reaction>
</comment>
<evidence type="ECO:0000259" key="11">
    <source>
        <dbReference type="Pfam" id="PF00133"/>
    </source>
</evidence>
<dbReference type="Pfam" id="PF09334">
    <property type="entry name" value="tRNA-synt_1g"/>
    <property type="match status" value="1"/>
</dbReference>
<feature type="domain" description="Leucine--tRNA ligase ubiquitin-like" evidence="14">
    <location>
        <begin position="1093"/>
        <end position="1200"/>
    </location>
</feature>
<accession>A0A1X7TZY6</accession>
<reference evidence="17" key="1">
    <citation type="journal article" date="2010" name="Nature">
        <title>The Amphimedon queenslandica genome and the evolution of animal complexity.</title>
        <authorList>
            <person name="Srivastava M."/>
            <person name="Simakov O."/>
            <person name="Chapman J."/>
            <person name="Fahey B."/>
            <person name="Gauthier M.E."/>
            <person name="Mitros T."/>
            <person name="Richards G.S."/>
            <person name="Conaco C."/>
            <person name="Dacre M."/>
            <person name="Hellsten U."/>
            <person name="Larroux C."/>
            <person name="Putnam N.H."/>
            <person name="Stanke M."/>
            <person name="Adamska M."/>
            <person name="Darling A."/>
            <person name="Degnan S.M."/>
            <person name="Oakley T.H."/>
            <person name="Plachetzki D.C."/>
            <person name="Zhai Y."/>
            <person name="Adamski M."/>
            <person name="Calcino A."/>
            <person name="Cummins S.F."/>
            <person name="Goodstein D.M."/>
            <person name="Harris C."/>
            <person name="Jackson D.J."/>
            <person name="Leys S.P."/>
            <person name="Shu S."/>
            <person name="Woodcroft B.J."/>
            <person name="Vervoort M."/>
            <person name="Kosik K.S."/>
            <person name="Manning G."/>
            <person name="Degnan B.M."/>
            <person name="Rokhsar D.S."/>
        </authorList>
    </citation>
    <scope>NUCLEOTIDE SEQUENCE [LARGE SCALE GENOMIC DNA]</scope>
</reference>
<dbReference type="InterPro" id="IPR002300">
    <property type="entry name" value="aa-tRNA-synth_Ia"/>
</dbReference>
<dbReference type="InterPro" id="IPR055416">
    <property type="entry name" value="RBD_LARS1"/>
</dbReference>
<dbReference type="SUPFAM" id="SSF47323">
    <property type="entry name" value="Anticodon-binding domain of a subclass of class I aminoacyl-tRNA synthetases"/>
    <property type="match status" value="1"/>
</dbReference>
<dbReference type="Gene3D" id="3.90.740.10">
    <property type="entry name" value="Valyl/Leucyl/Isoleucyl-tRNA synthetase, editing domain"/>
    <property type="match status" value="1"/>
</dbReference>
<feature type="domain" description="Methionyl/Leucyl tRNA synthetase" evidence="13">
    <location>
        <begin position="697"/>
        <end position="781"/>
    </location>
</feature>
<dbReference type="PROSITE" id="PS00178">
    <property type="entry name" value="AA_TRNA_LIGASE_I"/>
    <property type="match status" value="1"/>
</dbReference>
<evidence type="ECO:0000259" key="12">
    <source>
        <dbReference type="Pfam" id="PF08264"/>
    </source>
</evidence>
<keyword evidence="17" id="KW-1185">Reference proteome</keyword>
<dbReference type="EC" id="6.1.1.4" evidence="2"/>
<evidence type="ECO:0000313" key="16">
    <source>
        <dbReference type="EnsemblMetazoa" id="Aqu2.1.20693_001"/>
    </source>
</evidence>
<dbReference type="InterPro" id="IPR009080">
    <property type="entry name" value="tRNAsynth_Ia_anticodon-bd"/>
</dbReference>
<sequence>MAARGIAYRMTFYKKDTLREIERVCQAKWKRECTFEIDAPKPEDRGPEFDHSNRYFVTFPYPYMNGQLHLGHTFTISKAEFSVGYYRLKGKRCLFPFAFHCTGMPIKACADKLKMERQDFGFPPKFPEVVEKEEPEEVGTSVQVDPTKRAKKVKSKVVAKGGGGPNYQWNIMRNYGMSDDMIAKFADASHWLEYFPPLAKEDLEALGLRIDWRRSFITTDVNPYYDSFVRWQFLTLKDRGKVKFGKRHTIYSIKDGQPCMDHDRISGEGVGPQEYTLIKMKALEPFPDKIKSLIGRSVFLVAATLRPETMFGQTNCWVHPDLDYVAYELTSGEIFISTRRSALNMSCQGFTKDFGKVEPVLTLKGKDILGLSLKAPLTSYDVIYTLPMLTIKEDKGTGVVTSVPSDAPDDYAALRDLKKKKAFREKYGIKDEMVLPFDPVPIIHIPGLGDMAAEVACDQMKVQSQNDRVQLDKAKEMTYLKGFYEGVMTVGLCKGEKVQDAKKKVQSLMVDNNEAVLYQEPEKTIISRSGDKCVVALCDQWYLDYGDKEWKAAARKALEGLRVYSDEARNNFESTLDWLHEHACSRSYGLGTKIPWDPQYVIESLSDSTIYMAYYTVAHLLQGGVVDGSEIGPLGIKAEQLSREVWDYIFFGGAPPATDIPTESLNLLRREFSYWYPLTLRVSGKDLIPNHLTYFVYNHVAIWPTPARTEGQTQSLSSGEYCRWPEGIRGNGHLLLNSEKMSKSTGNFLTLRQSIERFSADGTRLALADAGDGLEDANFVFTMADAGLLRLYTQLEWVKEVLAAKDEMRNDGRSSWSYQDRVFHNEINKAIKLTDDHYERATFREGIKTGFYDLQAARDRYRDLCSTENGMNWQLVLRFIEVQCLLLSPICPHITEHIWGLLGKEQSIMAAKWPETEPVDELILKESQYLSDVTHDFRVRMKKMMELREKKGLGLTRPEFGVIYVADEYPPWQASILSALQSLYDKDTNELPDNNTVLQKLKVKEELKPFMKKVMPFVQSIKSNLALKGKEALDLKTPFNERQALERSLNYLTRSLELSELWVENVTLAKEAKVKEDCIPGRPISVFSADPYKPLIMVTAVNPQHCVPFFSMAVPIYDGDTVPRIIDRIRRLAQVSGNAEVSLWRYLVDSRSIPVMGEEDNGVETIPTTASFSINNGDLSFTVNGGAKVIQLGTHVQYRVIELN</sequence>
<evidence type="ECO:0000259" key="13">
    <source>
        <dbReference type="Pfam" id="PF09334"/>
    </source>
</evidence>
<keyword evidence="3 10" id="KW-0436">Ligase</keyword>
<dbReference type="Pfam" id="PF24810">
    <property type="entry name" value="RBD_LARS1"/>
    <property type="match status" value="1"/>
</dbReference>
<keyword evidence="7 10" id="KW-0030">Aminoacyl-tRNA synthetase</keyword>
<dbReference type="Pfam" id="PF08264">
    <property type="entry name" value="Anticodon_1"/>
    <property type="match status" value="1"/>
</dbReference>
<dbReference type="FunFam" id="1.10.730.10:FF:000020">
    <property type="entry name" value="Leucine--tRNA ligase cytoplasmic"/>
    <property type="match status" value="1"/>
</dbReference>
<dbReference type="InterPro" id="IPR014729">
    <property type="entry name" value="Rossmann-like_a/b/a_fold"/>
</dbReference>
<evidence type="ECO:0000313" key="17">
    <source>
        <dbReference type="Proteomes" id="UP000007879"/>
    </source>
</evidence>
<evidence type="ECO:0000256" key="1">
    <source>
        <dbReference type="ARBA" id="ARBA00005594"/>
    </source>
</evidence>
<dbReference type="KEGG" id="aqu:100638867"/>
<dbReference type="GO" id="GO:0004823">
    <property type="term" value="F:leucine-tRNA ligase activity"/>
    <property type="evidence" value="ECO:0007669"/>
    <property type="project" value="UniProtKB-EC"/>
</dbReference>
<dbReference type="GO" id="GO:0005524">
    <property type="term" value="F:ATP binding"/>
    <property type="evidence" value="ECO:0007669"/>
    <property type="project" value="UniProtKB-KW"/>
</dbReference>
<name>A0A1X7TZY6_AMPQE</name>
<keyword evidence="6 10" id="KW-0648">Protein biosynthesis</keyword>
<feature type="domain" description="Aminoacyl-tRNA synthetase class Ia" evidence="11">
    <location>
        <begin position="51"/>
        <end position="113"/>
    </location>
</feature>
<dbReference type="NCBIfam" id="TIGR00395">
    <property type="entry name" value="leuS_arch"/>
    <property type="match status" value="1"/>
</dbReference>
<evidence type="ECO:0000256" key="2">
    <source>
        <dbReference type="ARBA" id="ARBA00013164"/>
    </source>
</evidence>
<comment type="similarity">
    <text evidence="1 10">Belongs to the class-I aminoacyl-tRNA synthetase family.</text>
</comment>
<evidence type="ECO:0000256" key="3">
    <source>
        <dbReference type="ARBA" id="ARBA00022598"/>
    </source>
</evidence>
<dbReference type="AlphaFoldDB" id="A0A1X7TZY6"/>
<feature type="domain" description="Methionyl/Valyl/Leucyl/Isoleucyl-tRNA synthetase anticodon-binding" evidence="12">
    <location>
        <begin position="820"/>
        <end position="938"/>
    </location>
</feature>
<dbReference type="STRING" id="400682.A0A1X7TZY6"/>
<evidence type="ECO:0000259" key="15">
    <source>
        <dbReference type="Pfam" id="PF24810"/>
    </source>
</evidence>
<organism evidence="16">
    <name type="scientific">Amphimedon queenslandica</name>
    <name type="common">Sponge</name>
    <dbReference type="NCBI Taxonomy" id="400682"/>
    <lineage>
        <taxon>Eukaryota</taxon>
        <taxon>Metazoa</taxon>
        <taxon>Porifera</taxon>
        <taxon>Demospongiae</taxon>
        <taxon>Heteroscleromorpha</taxon>
        <taxon>Haplosclerida</taxon>
        <taxon>Niphatidae</taxon>
        <taxon>Amphimedon</taxon>
    </lineage>
</organism>
<dbReference type="Pfam" id="PF22947">
    <property type="entry name" value="ULD_3"/>
    <property type="match status" value="1"/>
</dbReference>
<dbReference type="InterPro" id="IPR009008">
    <property type="entry name" value="Val/Leu/Ile-tRNA-synth_edit"/>
</dbReference>
<dbReference type="InterPro" id="IPR001412">
    <property type="entry name" value="aa-tRNA-synth_I_CS"/>
</dbReference>
<dbReference type="CDD" id="cd07959">
    <property type="entry name" value="Anticodon_Ia_Leu_AEc"/>
    <property type="match status" value="1"/>
</dbReference>
<reference evidence="16" key="2">
    <citation type="submission" date="2017-05" db="UniProtKB">
        <authorList>
            <consortium name="EnsemblMetazoa"/>
        </authorList>
    </citation>
    <scope>IDENTIFICATION</scope>
</reference>
<evidence type="ECO:0000256" key="8">
    <source>
        <dbReference type="ARBA" id="ARBA00030520"/>
    </source>
</evidence>
<dbReference type="SUPFAM" id="SSF50677">
    <property type="entry name" value="ValRS/IleRS/LeuRS editing domain"/>
    <property type="match status" value="1"/>
</dbReference>
<dbReference type="OrthoDB" id="10249672at2759"/>
<dbReference type="EnsemblMetazoa" id="XM_020001337.1">
    <property type="protein sequence ID" value="XP_019856896.1"/>
    <property type="gene ID" value="LOC100638867"/>
</dbReference>
<evidence type="ECO:0000259" key="14">
    <source>
        <dbReference type="Pfam" id="PF22947"/>
    </source>
</evidence>
<evidence type="ECO:0000256" key="10">
    <source>
        <dbReference type="RuleBase" id="RU363035"/>
    </source>
</evidence>
<dbReference type="eggNOG" id="KOG0437">
    <property type="taxonomic scope" value="Eukaryota"/>
</dbReference>
<evidence type="ECO:0000256" key="6">
    <source>
        <dbReference type="ARBA" id="ARBA00022917"/>
    </source>
</evidence>
<feature type="domain" description="Leucine--tRNA ligase RagD-binding" evidence="15">
    <location>
        <begin position="965"/>
        <end position="1036"/>
    </location>
</feature>
<evidence type="ECO:0000256" key="5">
    <source>
        <dbReference type="ARBA" id="ARBA00022840"/>
    </source>
</evidence>
<dbReference type="GO" id="GO:0006429">
    <property type="term" value="P:leucyl-tRNA aminoacylation"/>
    <property type="evidence" value="ECO:0007669"/>
    <property type="project" value="InterPro"/>
</dbReference>
<dbReference type="PANTHER" id="PTHR45794">
    <property type="entry name" value="LEUCYL-TRNA SYNTHETASE"/>
    <property type="match status" value="1"/>
</dbReference>
<dbReference type="Pfam" id="PF00133">
    <property type="entry name" value="tRNA-synt_1"/>
    <property type="match status" value="1"/>
</dbReference>
<dbReference type="InterPro" id="IPR013155">
    <property type="entry name" value="M/V/L/I-tRNA-synth_anticd-bd"/>
</dbReference>
<dbReference type="InterPro" id="IPR004493">
    <property type="entry name" value="Leu-tRNA-synth_Ia_arc/euk"/>
</dbReference>
<dbReference type="InParanoid" id="A0A1X7TZY6"/>